<evidence type="ECO:0000313" key="2">
    <source>
        <dbReference type="EMBL" id="CAA9396473.1"/>
    </source>
</evidence>
<gene>
    <name evidence="2" type="ORF">AVDCRST_MAG60-1845</name>
</gene>
<feature type="compositionally biased region" description="Basic residues" evidence="1">
    <location>
        <begin position="223"/>
        <end position="235"/>
    </location>
</feature>
<feature type="compositionally biased region" description="Basic residues" evidence="1">
    <location>
        <begin position="515"/>
        <end position="530"/>
    </location>
</feature>
<protein>
    <submittedName>
        <fullName evidence="2">Uncharacterized protein</fullName>
    </submittedName>
</protein>
<feature type="compositionally biased region" description="Basic residues" evidence="1">
    <location>
        <begin position="669"/>
        <end position="690"/>
    </location>
</feature>
<feature type="compositionally biased region" description="Basic residues" evidence="1">
    <location>
        <begin position="319"/>
        <end position="341"/>
    </location>
</feature>
<reference evidence="2" key="1">
    <citation type="submission" date="2020-02" db="EMBL/GenBank/DDBJ databases">
        <authorList>
            <person name="Meier V. D."/>
        </authorList>
    </citation>
    <scope>NUCLEOTIDE SEQUENCE</scope>
    <source>
        <strain evidence="2">AVDCRST_MAG60</strain>
    </source>
</reference>
<feature type="compositionally biased region" description="Basic residues" evidence="1">
    <location>
        <begin position="424"/>
        <end position="442"/>
    </location>
</feature>
<name>A0A6J4NSF8_9ACTN</name>
<feature type="non-terminal residue" evidence="2">
    <location>
        <position position="710"/>
    </location>
</feature>
<dbReference type="EMBL" id="CADCUN010000198">
    <property type="protein sequence ID" value="CAA9396473.1"/>
    <property type="molecule type" value="Genomic_DNA"/>
</dbReference>
<feature type="compositionally biased region" description="Basic and acidic residues" evidence="1">
    <location>
        <begin position="80"/>
        <end position="92"/>
    </location>
</feature>
<feature type="compositionally biased region" description="Low complexity" evidence="1">
    <location>
        <begin position="559"/>
        <end position="568"/>
    </location>
</feature>
<feature type="region of interest" description="Disordered" evidence="1">
    <location>
        <begin position="206"/>
        <end position="710"/>
    </location>
</feature>
<feature type="compositionally biased region" description="Low complexity" evidence="1">
    <location>
        <begin position="395"/>
        <end position="423"/>
    </location>
</feature>
<dbReference type="AlphaFoldDB" id="A0A6J4NSF8"/>
<feature type="compositionally biased region" description="Basic residues" evidence="1">
    <location>
        <begin position="146"/>
        <end position="162"/>
    </location>
</feature>
<proteinExistence type="predicted"/>
<accession>A0A6J4NSF8</accession>
<feature type="compositionally biased region" description="Basic and acidic residues" evidence="1">
    <location>
        <begin position="102"/>
        <end position="112"/>
    </location>
</feature>
<feature type="compositionally biased region" description="Basic residues" evidence="1">
    <location>
        <begin position="348"/>
        <end position="359"/>
    </location>
</feature>
<feature type="compositionally biased region" description="Basic and acidic residues" evidence="1">
    <location>
        <begin position="279"/>
        <end position="295"/>
    </location>
</feature>
<feature type="non-terminal residue" evidence="2">
    <location>
        <position position="1"/>
    </location>
</feature>
<feature type="compositionally biased region" description="Basic residues" evidence="1">
    <location>
        <begin position="296"/>
        <end position="311"/>
    </location>
</feature>
<feature type="compositionally biased region" description="Low complexity" evidence="1">
    <location>
        <begin position="657"/>
        <end position="668"/>
    </location>
</feature>
<organism evidence="2">
    <name type="scientific">uncultured Nocardioides sp</name>
    <dbReference type="NCBI Taxonomy" id="198441"/>
    <lineage>
        <taxon>Bacteria</taxon>
        <taxon>Bacillati</taxon>
        <taxon>Actinomycetota</taxon>
        <taxon>Actinomycetes</taxon>
        <taxon>Propionibacteriales</taxon>
        <taxon>Nocardioidaceae</taxon>
        <taxon>Nocardioides</taxon>
        <taxon>environmental samples</taxon>
    </lineage>
</organism>
<feature type="region of interest" description="Disordered" evidence="1">
    <location>
        <begin position="23"/>
        <end position="162"/>
    </location>
</feature>
<feature type="compositionally biased region" description="Basic residues" evidence="1">
    <location>
        <begin position="481"/>
        <end position="496"/>
    </location>
</feature>
<feature type="compositionally biased region" description="Basic residues" evidence="1">
    <location>
        <begin position="49"/>
        <end position="66"/>
    </location>
</feature>
<sequence>DHDRHPGPSSTCRAAWDCCRDRRRGRCPSRSAGAGGRGRAEPAPGHADRSRHVRRLVRHRHPRRPGRPAGTPGRGAREHRHPDHDLSLDHRAQRVRRGAHRGSGDGPREQQRGGRGRGQHGAADGGSDHDVGRPPQPRVLPVAERSRRRRRGDRLRRLRHRTGLSALHQRAWTRADTGSLRRRLHLRRRLARFHVQRQDRRLRLVGGGLRRRPPPLLGEPVGSRRRRPRHPGRLRGGRELRCLGPGQRPAHGQLQWHRTSRQDRPLQGLLGRSRPGRRRLLDRGPGVRDRPGDLRRGRRPQPRGGRTHHDRHGGAGPPGRRRGRHRRRRCGGQRRSLRVRRPRDTVGHHRRRRTGHHAARSVVGRRWSRPHRCQPVSTAARPAQAGARRRRRCRGCASPGRARVPPRVARCPQGRRSGRGLPPGRHRPGRQVRGRGHGRRCGHGAGQRPARRCDRRLPRRPHGPADGTGRRSLDPVGTSPRPHHRPARRPRRRARRLASGALVTARRRALDAAQARRRRPRRGGARRRTRLLGGVLRDLGRRRPRQRSGCSPAGAARLVGPGRPVGPGHHCHAAGRQLDAGPGRRPGRGLTADAGTGPRHRSRSLSPGPGRAVVARSQRPLVHRPRPRDDHPSPHQPRHASRVLLRPQPRVHPAPGPHHTGGAAAGSRRVGRRAHHGHRQRRDRSVRRRLDRVARRSGFGDPDPRRDRTL</sequence>
<evidence type="ECO:0000256" key="1">
    <source>
        <dbReference type="SAM" id="MobiDB-lite"/>
    </source>
</evidence>